<feature type="compositionally biased region" description="Low complexity" evidence="1">
    <location>
        <begin position="760"/>
        <end position="769"/>
    </location>
</feature>
<dbReference type="PANTHER" id="PTHR47773:SF1">
    <property type="entry name" value="C2H2-TYPE DOMAIN-CONTAINING PROTEIN"/>
    <property type="match status" value="1"/>
</dbReference>
<organism evidence="2 3">
    <name type="scientific">Pangasianodon hypophthalmus</name>
    <name type="common">Striped catfish</name>
    <name type="synonym">Helicophagus hypophthalmus</name>
    <dbReference type="NCBI Taxonomy" id="310915"/>
    <lineage>
        <taxon>Eukaryota</taxon>
        <taxon>Metazoa</taxon>
        <taxon>Chordata</taxon>
        <taxon>Craniata</taxon>
        <taxon>Vertebrata</taxon>
        <taxon>Euteleostomi</taxon>
        <taxon>Actinopterygii</taxon>
        <taxon>Neopterygii</taxon>
        <taxon>Teleostei</taxon>
        <taxon>Ostariophysi</taxon>
        <taxon>Siluriformes</taxon>
        <taxon>Pangasiidae</taxon>
        <taxon>Pangasianodon</taxon>
    </lineage>
</organism>
<dbReference type="Proteomes" id="UP000327468">
    <property type="component" value="Chromosome 12"/>
</dbReference>
<name>A0A5N5MJU1_PANHP</name>
<dbReference type="AlphaFoldDB" id="A0A5N5MJU1"/>
<proteinExistence type="predicted"/>
<gene>
    <name evidence="2" type="ORF">PHYPO_G00029960</name>
</gene>
<keyword evidence="3" id="KW-1185">Reference proteome</keyword>
<feature type="region of interest" description="Disordered" evidence="1">
    <location>
        <begin position="796"/>
        <end position="833"/>
    </location>
</feature>
<comment type="caution">
    <text evidence="2">The sequence shown here is derived from an EMBL/GenBank/DDBJ whole genome shotgun (WGS) entry which is preliminary data.</text>
</comment>
<dbReference type="EMBL" id="VFJC01000013">
    <property type="protein sequence ID" value="KAB5555128.1"/>
    <property type="molecule type" value="Genomic_DNA"/>
</dbReference>
<accession>A0A5N5MJU1</accession>
<sequence>MDSTKKITKKLAGHARGTAQWMSSVGNERGQILISVLTAQEGPGLDSMVSGLVSRYQQAGVAPPVLLYVDSGCCIDKGQSKLQTRFGGWPDLNIRLDIWHFIAATGDRVLSRMLIPLPNLHGTRLSACIFERISKKELALYCRRRTRGVETTVRLIDHLLQELKEEKGRDLMGVPLLDTVRMEYIWHVQKRHVKCIQDVPGVCLYTETGTTTTKGGIVLTRYRCARGSTSLESFHCHMQRFIPGTSANTLNFQLYLLEGLNRWNQDRAAASLATKPSSLLTYAGEVVHCINTNSLKVFRRKYIPSFQAPSKYTGVLIGVDYLLAQTGQPLQRVDPDAEATDQLLEEVNVDEQEDEGFEEDLSDDRTLASLLEDLTTTAARIHPAASSAPPAAACSTAPPSAASSSSSSSQPATASSSAPPAAASSSQPVATSSTAPPSAASSSLPAAASSSTLPSTPSSTAPPAATSYSAQPSAASSSALPAAASTDMSTAPPGISAPDSPTQVPEETLAVDDQNVPGIDRVDSLADYLVELRHQTRLTLSSRQVSEIVALWQNLLDFDKQRVVFAARHQERLTTGRFRSPKKKAVFTPGVDSLKRCVLASTASPAQWPDCCRLVEAIFIRLCRIHKNPRRKGKGSLTRWSLILHDYRRIRQLILNNGAIIQSTNLQLVEVNQTTLVQWHNERVKRQDLTLLLQGMDLPDPLPVAAEPLQSASARPAAPPSQGQGQEHAYSLLHNTVGQARQKRRITSTSPADPRETARPKLAPQRQLLPRPPGAFFTLAPHPSPTYTVFVVPGPSATTTPQPSSTPPSVVLQPPQASSIPPASAVQPQMPRRPRAYTRRVEVNTCKKCGRHRTAETGHSQYKGTIYCPNTETLTKEQWLEQIKKK</sequence>
<feature type="compositionally biased region" description="Low complexity" evidence="1">
    <location>
        <begin position="796"/>
        <end position="829"/>
    </location>
</feature>
<feature type="compositionally biased region" description="Low complexity" evidence="1">
    <location>
        <begin position="383"/>
        <end position="486"/>
    </location>
</feature>
<dbReference type="PANTHER" id="PTHR47773">
    <property type="entry name" value="SI:DKEY-9I5.2-RELATED"/>
    <property type="match status" value="1"/>
</dbReference>
<evidence type="ECO:0000256" key="1">
    <source>
        <dbReference type="SAM" id="MobiDB-lite"/>
    </source>
</evidence>
<evidence type="ECO:0000313" key="3">
    <source>
        <dbReference type="Proteomes" id="UP000327468"/>
    </source>
</evidence>
<evidence type="ECO:0000313" key="2">
    <source>
        <dbReference type="EMBL" id="KAB5555128.1"/>
    </source>
</evidence>
<reference evidence="2 3" key="1">
    <citation type="submission" date="2019-06" db="EMBL/GenBank/DDBJ databases">
        <title>A chromosome-scale genome assembly of the striped catfish, Pangasianodon hypophthalmus.</title>
        <authorList>
            <person name="Wen M."/>
            <person name="Zahm M."/>
            <person name="Roques C."/>
            <person name="Cabau C."/>
            <person name="Klopp C."/>
            <person name="Donnadieu C."/>
            <person name="Jouanno E."/>
            <person name="Avarre J.-C."/>
            <person name="Campet M."/>
            <person name="Ha T.T.T."/>
            <person name="Dugue R."/>
            <person name="Lampietro C."/>
            <person name="Louis A."/>
            <person name="Herpin A."/>
            <person name="Echchiki A."/>
            <person name="Berthelot C."/>
            <person name="Parey E."/>
            <person name="Roest-Crollius H."/>
            <person name="Braasch I."/>
            <person name="Postlethwait J."/>
            <person name="Bobe J."/>
            <person name="Montfort J."/>
            <person name="Bouchez O."/>
            <person name="Begum T."/>
            <person name="Schartl M."/>
            <person name="Guiguen Y."/>
        </authorList>
    </citation>
    <scope>NUCLEOTIDE SEQUENCE [LARGE SCALE GENOMIC DNA]</scope>
    <source>
        <strain evidence="2 3">Indonesia</strain>
        <tissue evidence="2">Blood</tissue>
    </source>
</reference>
<feature type="region of interest" description="Disordered" evidence="1">
    <location>
        <begin position="382"/>
        <end position="514"/>
    </location>
</feature>
<feature type="region of interest" description="Disordered" evidence="1">
    <location>
        <begin position="736"/>
        <end position="777"/>
    </location>
</feature>
<protein>
    <submittedName>
        <fullName evidence="2">Uncharacterized protein</fullName>
    </submittedName>
</protein>